<reference evidence="2" key="1">
    <citation type="journal article" date="2019" name="Int. J. Syst. Evol. Microbiol.">
        <title>The Global Catalogue of Microorganisms (GCM) 10K type strain sequencing project: providing services to taxonomists for standard genome sequencing and annotation.</title>
        <authorList>
            <consortium name="The Broad Institute Genomics Platform"/>
            <consortium name="The Broad Institute Genome Sequencing Center for Infectious Disease"/>
            <person name="Wu L."/>
            <person name="Ma J."/>
        </authorList>
    </citation>
    <scope>NUCLEOTIDE SEQUENCE [LARGE SCALE GENOMIC DNA]</scope>
    <source>
        <strain evidence="2">JCM 15589</strain>
    </source>
</reference>
<dbReference type="RefSeq" id="WP_344246706.1">
    <property type="nucleotide sequence ID" value="NZ_BAAAPM010000003.1"/>
</dbReference>
<comment type="caution">
    <text evidence="1">The sequence shown here is derived from an EMBL/GenBank/DDBJ whole genome shotgun (WGS) entry which is preliminary data.</text>
</comment>
<gene>
    <name evidence="1" type="ORF">GCM10009809_12430</name>
</gene>
<sequence length="135" mass="14706">MSAQTPDRPTTILTEDECWEFLEGQTVGRLATAVGGDPEIFPVNFAVAERQVYLKTRPGTKLVEIAVNSHVAFEADEWGPDVARSVVLKGTAEILDHDADLAAAEATGLRSYLQDGKNVWVRIAPAEVSGRRLSR</sequence>
<dbReference type="Proteomes" id="UP001501138">
    <property type="component" value="Unassembled WGS sequence"/>
</dbReference>
<organism evidence="1 2">
    <name type="scientific">Isoptericola hypogeus</name>
    <dbReference type="NCBI Taxonomy" id="300179"/>
    <lineage>
        <taxon>Bacteria</taxon>
        <taxon>Bacillati</taxon>
        <taxon>Actinomycetota</taxon>
        <taxon>Actinomycetes</taxon>
        <taxon>Micrococcales</taxon>
        <taxon>Promicromonosporaceae</taxon>
        <taxon>Isoptericola</taxon>
    </lineage>
</organism>
<dbReference type="InterPro" id="IPR024747">
    <property type="entry name" value="Pyridox_Oxase-rel"/>
</dbReference>
<name>A0ABP4V514_9MICO</name>
<dbReference type="SUPFAM" id="SSF50475">
    <property type="entry name" value="FMN-binding split barrel"/>
    <property type="match status" value="1"/>
</dbReference>
<evidence type="ECO:0000313" key="1">
    <source>
        <dbReference type="EMBL" id="GAA1718051.1"/>
    </source>
</evidence>
<protein>
    <submittedName>
        <fullName evidence="1">Pyridoxamine 5'-phosphate oxidase family protein</fullName>
    </submittedName>
</protein>
<keyword evidence="2" id="KW-1185">Reference proteome</keyword>
<proteinExistence type="predicted"/>
<evidence type="ECO:0000313" key="2">
    <source>
        <dbReference type="Proteomes" id="UP001501138"/>
    </source>
</evidence>
<dbReference type="EMBL" id="BAAAPM010000003">
    <property type="protein sequence ID" value="GAA1718051.1"/>
    <property type="molecule type" value="Genomic_DNA"/>
</dbReference>
<dbReference type="Gene3D" id="2.30.110.10">
    <property type="entry name" value="Electron Transport, Fmn-binding Protein, Chain A"/>
    <property type="match status" value="1"/>
</dbReference>
<dbReference type="Pfam" id="PF12900">
    <property type="entry name" value="Pyridox_ox_2"/>
    <property type="match status" value="1"/>
</dbReference>
<accession>A0ABP4V514</accession>
<dbReference type="InterPro" id="IPR012349">
    <property type="entry name" value="Split_barrel_FMN-bd"/>
</dbReference>